<keyword evidence="5 7" id="KW-0456">Lyase</keyword>
<evidence type="ECO:0008006" key="10">
    <source>
        <dbReference type="Google" id="ProtNLM"/>
    </source>
</evidence>
<dbReference type="GO" id="GO:0030170">
    <property type="term" value="F:pyridoxal phosphate binding"/>
    <property type="evidence" value="ECO:0007669"/>
    <property type="project" value="InterPro"/>
</dbReference>
<keyword evidence="4 6" id="KW-0663">Pyridoxal phosphate</keyword>
<dbReference type="Gene3D" id="3.40.640.10">
    <property type="entry name" value="Type I PLP-dependent aspartate aminotransferase-like (Major domain)"/>
    <property type="match status" value="1"/>
</dbReference>
<organism evidence="8 9">
    <name type="scientific">Coemansia asiatica</name>
    <dbReference type="NCBI Taxonomy" id="1052880"/>
    <lineage>
        <taxon>Eukaryota</taxon>
        <taxon>Fungi</taxon>
        <taxon>Fungi incertae sedis</taxon>
        <taxon>Zoopagomycota</taxon>
        <taxon>Kickxellomycotina</taxon>
        <taxon>Kickxellomycetes</taxon>
        <taxon>Kickxellales</taxon>
        <taxon>Kickxellaceae</taxon>
        <taxon>Coemansia</taxon>
    </lineage>
</organism>
<proteinExistence type="inferred from homology"/>
<dbReference type="GO" id="GO:0016831">
    <property type="term" value="F:carboxy-lyase activity"/>
    <property type="evidence" value="ECO:0007669"/>
    <property type="project" value="UniProtKB-KW"/>
</dbReference>
<evidence type="ECO:0000256" key="6">
    <source>
        <dbReference type="PIRSR" id="PIRSR602129-50"/>
    </source>
</evidence>
<dbReference type="InterPro" id="IPR010977">
    <property type="entry name" value="Aromatic_deC"/>
</dbReference>
<dbReference type="SUPFAM" id="SSF53383">
    <property type="entry name" value="PLP-dependent transferases"/>
    <property type="match status" value="1"/>
</dbReference>
<gene>
    <name evidence="8" type="ORF">LPJ64_006330</name>
</gene>
<comment type="similarity">
    <text evidence="2 7">Belongs to the group II decarboxylase family.</text>
</comment>
<dbReference type="InterPro" id="IPR015421">
    <property type="entry name" value="PyrdxlP-dep_Trfase_major"/>
</dbReference>
<dbReference type="Gene3D" id="3.90.1150.10">
    <property type="entry name" value="Aspartate Aminotransferase, domain 1"/>
    <property type="match status" value="1"/>
</dbReference>
<evidence type="ECO:0000256" key="5">
    <source>
        <dbReference type="ARBA" id="ARBA00023239"/>
    </source>
</evidence>
<dbReference type="PRINTS" id="PR00800">
    <property type="entry name" value="YHDCRBOXLASE"/>
</dbReference>
<evidence type="ECO:0000256" key="3">
    <source>
        <dbReference type="ARBA" id="ARBA00022793"/>
    </source>
</evidence>
<evidence type="ECO:0000256" key="1">
    <source>
        <dbReference type="ARBA" id="ARBA00001933"/>
    </source>
</evidence>
<dbReference type="Proteomes" id="UP001145021">
    <property type="component" value="Unassembled WGS sequence"/>
</dbReference>
<sequence length="497" mass="55648">MDIDEFRKKGKEVVDDICDYYASLDQIPPMSQVEPGYLYKLIPHKAPTEPETFDEVKRDFQTKIMPGITHWQSGNFFAWFPSSGSFPSIIGDMYSNMLNIVGFNWICSPAVTELETIMTDWLGKLLGLEKQFLSIQNDGSEGQGGGSIQGSASEAIVVAMIAAREKKLAELPKACPELTQDDIDAIRPKLVAYYSDQTHSSGQKGANIIGCKTHMIPSDDNFRLTSDALHEAIAADKQKGLVPFFVCGSFGTTNTAAIDDLPGIAEVAKKERLWYHVDCGTTSMPHTLFRPLAAGIEFADSFDFNTHKWMLISFECSVMWVSDSTHLVNALSIEREYLPRVKGDKSFVKDYRNWRLPLGRRFCALKLWFMMRMYGVSGIQANIRQHVKEAKWLEEQLLADGRFEIMAPVHFGLVVFRIKPSAVNNNPAVSVKECVVNKANIDLVKAIHKDNRVFLVGTMIKGKNVLRAAIGSTLGTHRNTELLLEVVQQLTTRILED</sequence>
<dbReference type="PANTHER" id="PTHR11999:SF70">
    <property type="entry name" value="MIP05841P"/>
    <property type="match status" value="1"/>
</dbReference>
<comment type="caution">
    <text evidence="8">The sequence shown here is derived from an EMBL/GenBank/DDBJ whole genome shotgun (WGS) entry which is preliminary data.</text>
</comment>
<name>A0A9W7XED4_9FUNG</name>
<keyword evidence="9" id="KW-1185">Reference proteome</keyword>
<reference evidence="8" key="1">
    <citation type="submission" date="2022-07" db="EMBL/GenBank/DDBJ databases">
        <title>Phylogenomic reconstructions and comparative analyses of Kickxellomycotina fungi.</title>
        <authorList>
            <person name="Reynolds N.K."/>
            <person name="Stajich J.E."/>
            <person name="Barry K."/>
            <person name="Grigoriev I.V."/>
            <person name="Crous P."/>
            <person name="Smith M.E."/>
        </authorList>
    </citation>
    <scope>NUCLEOTIDE SEQUENCE</scope>
    <source>
        <strain evidence="8">NBRC 105413</strain>
    </source>
</reference>
<dbReference type="Gene3D" id="1.20.1340.10">
    <property type="entry name" value="dopa decarboxylase, N-terminal domain"/>
    <property type="match status" value="1"/>
</dbReference>
<evidence type="ECO:0000313" key="8">
    <source>
        <dbReference type="EMBL" id="KAJ1641740.1"/>
    </source>
</evidence>
<dbReference type="GO" id="GO:0006520">
    <property type="term" value="P:amino acid metabolic process"/>
    <property type="evidence" value="ECO:0007669"/>
    <property type="project" value="InterPro"/>
</dbReference>
<evidence type="ECO:0000313" key="9">
    <source>
        <dbReference type="Proteomes" id="UP001145021"/>
    </source>
</evidence>
<accession>A0A9W7XED4</accession>
<dbReference type="EMBL" id="JANBOH010000676">
    <property type="protein sequence ID" value="KAJ1641740.1"/>
    <property type="molecule type" value="Genomic_DNA"/>
</dbReference>
<dbReference type="InterPro" id="IPR015422">
    <property type="entry name" value="PyrdxlP-dep_Trfase_small"/>
</dbReference>
<evidence type="ECO:0000256" key="2">
    <source>
        <dbReference type="ARBA" id="ARBA00009533"/>
    </source>
</evidence>
<keyword evidence="3" id="KW-0210">Decarboxylase</keyword>
<dbReference type="InterPro" id="IPR002129">
    <property type="entry name" value="PyrdxlP-dep_de-COase"/>
</dbReference>
<dbReference type="PANTHER" id="PTHR11999">
    <property type="entry name" value="GROUP II PYRIDOXAL-5-PHOSPHATE DECARBOXYLASE"/>
    <property type="match status" value="1"/>
</dbReference>
<protein>
    <recommendedName>
        <fullName evidence="10">Aromatic-L-amino-acid decarboxylase</fullName>
    </recommendedName>
</protein>
<comment type="cofactor">
    <cofactor evidence="1 6 7">
        <name>pyridoxal 5'-phosphate</name>
        <dbReference type="ChEBI" id="CHEBI:597326"/>
    </cofactor>
</comment>
<dbReference type="Pfam" id="PF00282">
    <property type="entry name" value="Pyridoxal_deC"/>
    <property type="match status" value="1"/>
</dbReference>
<dbReference type="GO" id="GO:0019752">
    <property type="term" value="P:carboxylic acid metabolic process"/>
    <property type="evidence" value="ECO:0007669"/>
    <property type="project" value="InterPro"/>
</dbReference>
<feature type="modified residue" description="N6-(pyridoxal phosphate)lysine" evidence="6">
    <location>
        <position position="308"/>
    </location>
</feature>
<dbReference type="GO" id="GO:0005737">
    <property type="term" value="C:cytoplasm"/>
    <property type="evidence" value="ECO:0007669"/>
    <property type="project" value="TreeGrafter"/>
</dbReference>
<dbReference type="InterPro" id="IPR015424">
    <property type="entry name" value="PyrdxlP-dep_Trfase"/>
</dbReference>
<evidence type="ECO:0000256" key="4">
    <source>
        <dbReference type="ARBA" id="ARBA00022898"/>
    </source>
</evidence>
<dbReference type="AlphaFoldDB" id="A0A9W7XED4"/>
<evidence type="ECO:0000256" key="7">
    <source>
        <dbReference type="RuleBase" id="RU000382"/>
    </source>
</evidence>